<dbReference type="EMBL" id="JBGGTQ010000007">
    <property type="protein sequence ID" value="MEZ0493724.1"/>
    <property type="molecule type" value="Genomic_DNA"/>
</dbReference>
<protein>
    <submittedName>
        <fullName evidence="2">GNAT family N-acetyltransferase</fullName>
        <ecNumber evidence="2">2.3.1.-</ecNumber>
    </submittedName>
</protein>
<evidence type="ECO:0000259" key="1">
    <source>
        <dbReference type="Pfam" id="PF13480"/>
    </source>
</evidence>
<dbReference type="RefSeq" id="WP_370719960.1">
    <property type="nucleotide sequence ID" value="NZ_JBGGTQ010000007.1"/>
</dbReference>
<keyword evidence="2" id="KW-0012">Acyltransferase</keyword>
<dbReference type="Pfam" id="PF13480">
    <property type="entry name" value="Acetyltransf_6"/>
    <property type="match status" value="1"/>
</dbReference>
<dbReference type="SUPFAM" id="SSF55729">
    <property type="entry name" value="Acyl-CoA N-acyltransferases (Nat)"/>
    <property type="match status" value="1"/>
</dbReference>
<dbReference type="Proteomes" id="UP001566476">
    <property type="component" value="Unassembled WGS sequence"/>
</dbReference>
<evidence type="ECO:0000313" key="3">
    <source>
        <dbReference type="Proteomes" id="UP001566476"/>
    </source>
</evidence>
<organism evidence="2 3">
    <name type="scientific">Kineococcus mangrovi</name>
    <dbReference type="NCBI Taxonomy" id="1660183"/>
    <lineage>
        <taxon>Bacteria</taxon>
        <taxon>Bacillati</taxon>
        <taxon>Actinomycetota</taxon>
        <taxon>Actinomycetes</taxon>
        <taxon>Kineosporiales</taxon>
        <taxon>Kineosporiaceae</taxon>
        <taxon>Kineococcus</taxon>
    </lineage>
</organism>
<proteinExistence type="predicted"/>
<keyword evidence="3" id="KW-1185">Reference proteome</keyword>
<gene>
    <name evidence="2" type="ORF">AB2L28_15910</name>
</gene>
<feature type="domain" description="BioF2-like acetyltransferase" evidence="1">
    <location>
        <begin position="198"/>
        <end position="341"/>
    </location>
</feature>
<evidence type="ECO:0000313" key="2">
    <source>
        <dbReference type="EMBL" id="MEZ0493724.1"/>
    </source>
</evidence>
<name>A0ABV4I4W1_9ACTN</name>
<reference evidence="2 3" key="1">
    <citation type="submission" date="2024-07" db="EMBL/GenBank/DDBJ databases">
        <authorList>
            <person name="Thanompreechachai J."/>
            <person name="Duangmal K."/>
        </authorList>
    </citation>
    <scope>NUCLEOTIDE SEQUENCE [LARGE SCALE GENOMIC DNA]</scope>
    <source>
        <strain evidence="2 3">TBRC 1896</strain>
    </source>
</reference>
<dbReference type="GO" id="GO:0016746">
    <property type="term" value="F:acyltransferase activity"/>
    <property type="evidence" value="ECO:0007669"/>
    <property type="project" value="UniProtKB-KW"/>
</dbReference>
<dbReference type="InterPro" id="IPR038740">
    <property type="entry name" value="BioF2-like_GNAT_dom"/>
</dbReference>
<accession>A0ABV4I4W1</accession>
<keyword evidence="2" id="KW-0808">Transferase</keyword>
<sequence length="383" mass="39428">MSIPQQFRPAHLPLVPAEPPARGELVEGRDAVLTLLESLLGAHSPVPAQAAAGDPVTASPAWVRRAAAAAAPAAVWAVLVRDGAAWGLAVLADRVDDAGARSGLLSGGGGYRSGMLTTPGLRASGDVARTALSLAGPLGTALAAGADARGSALELAGLPDTPAVRALAAAAGADLAAGLPVPVVERPAEGTHLVSAGMRKNLRKTANRLATDGVGVQVRLSRDPDAFAAALPEIEAAYRDRDAAHALACPLDTPAGRRTWLDRLAALGEAGRRELATLHLDGELAAYVVGVPEGGRYGVFEGRFVTRWARYSPGRLLEHTVLQHAFADPAVQVVDWMTGVAPETLLTVSRFEPRVVVHRPAAAAALLGPAVTVVDRAQRVSAR</sequence>
<comment type="caution">
    <text evidence="2">The sequence shown here is derived from an EMBL/GenBank/DDBJ whole genome shotgun (WGS) entry which is preliminary data.</text>
</comment>
<dbReference type="InterPro" id="IPR016181">
    <property type="entry name" value="Acyl_CoA_acyltransferase"/>
</dbReference>
<dbReference type="EC" id="2.3.1.-" evidence="2"/>